<reference evidence="2 3" key="1">
    <citation type="submission" date="2007-03" db="EMBL/GenBank/DDBJ databases">
        <title>Complete sequence of chromosome of Methanococcus maripaludis C5.</title>
        <authorList>
            <consortium name="US DOE Joint Genome Institute"/>
            <person name="Copeland A."/>
            <person name="Lucas S."/>
            <person name="Lapidus A."/>
            <person name="Barry K."/>
            <person name="Glavina del Rio T."/>
            <person name="Dalin E."/>
            <person name="Tice H."/>
            <person name="Pitluck S."/>
            <person name="Chertkov O."/>
            <person name="Brettin T."/>
            <person name="Bruce D."/>
            <person name="Han C."/>
            <person name="Detter J.C."/>
            <person name="Schmutz J."/>
            <person name="Larimer F."/>
            <person name="Land M."/>
            <person name="Hauser L."/>
            <person name="Kyrpides N."/>
            <person name="Mikhailova N."/>
            <person name="Sieprawska-Lupa M."/>
            <person name="Whitman W.B."/>
            <person name="Richardson P."/>
        </authorList>
    </citation>
    <scope>NUCLEOTIDE SEQUENCE [LARGE SCALE GENOMIC DNA]</scope>
    <source>
        <strain evidence="3">C5 / ATCC BAA-1333</strain>
    </source>
</reference>
<keyword evidence="1" id="KW-0812">Transmembrane</keyword>
<dbReference type="GeneID" id="4929073"/>
<dbReference type="EMBL" id="CP000609">
    <property type="protein sequence ID" value="ABO35626.1"/>
    <property type="molecule type" value="Genomic_DNA"/>
</dbReference>
<dbReference type="HOGENOM" id="CLU_185771_0_0_2"/>
<dbReference type="OrthoDB" id="60590at2157"/>
<proteinExistence type="predicted"/>
<gene>
    <name evidence="2" type="ordered locus">MmarC5_1328</name>
</gene>
<protein>
    <submittedName>
        <fullName evidence="2">Uncharacterized protein</fullName>
    </submittedName>
</protein>
<accession>A4FZJ2</accession>
<evidence type="ECO:0000313" key="2">
    <source>
        <dbReference type="EMBL" id="ABO35626.1"/>
    </source>
</evidence>
<keyword evidence="1" id="KW-0472">Membrane</keyword>
<dbReference type="STRING" id="402880.MmarC5_1328"/>
<dbReference type="AlphaFoldDB" id="A4FZJ2"/>
<dbReference type="Proteomes" id="UP000000253">
    <property type="component" value="Chromosome"/>
</dbReference>
<organism evidence="2 3">
    <name type="scientific">Methanococcus maripaludis (strain C5 / ATCC BAA-1333)</name>
    <dbReference type="NCBI Taxonomy" id="402880"/>
    <lineage>
        <taxon>Archaea</taxon>
        <taxon>Methanobacteriati</taxon>
        <taxon>Methanobacteriota</taxon>
        <taxon>Methanomada group</taxon>
        <taxon>Methanococci</taxon>
        <taxon>Methanococcales</taxon>
        <taxon>Methanococcaceae</taxon>
        <taxon>Methanococcus</taxon>
    </lineage>
</organism>
<feature type="transmembrane region" description="Helical" evidence="1">
    <location>
        <begin position="28"/>
        <end position="45"/>
    </location>
</feature>
<evidence type="ECO:0000313" key="3">
    <source>
        <dbReference type="Proteomes" id="UP000000253"/>
    </source>
</evidence>
<sequence>MNGEFFLILIISQLFLWIFATKIGIGKSVSFIFGSILIIVAYYRLLFMDPNIELVCSANNFGIIKNGIVNCSLSSKEFFIVAIIPWIGLLYDAYVPKLKQFY</sequence>
<keyword evidence="1" id="KW-1133">Transmembrane helix</keyword>
<dbReference type="eggNOG" id="arCOG06571">
    <property type="taxonomic scope" value="Archaea"/>
</dbReference>
<feature type="transmembrane region" description="Helical" evidence="1">
    <location>
        <begin position="6"/>
        <end position="21"/>
    </location>
</feature>
<feature type="transmembrane region" description="Helical" evidence="1">
    <location>
        <begin position="78"/>
        <end position="95"/>
    </location>
</feature>
<dbReference type="KEGG" id="mmq:MmarC5_1328"/>
<dbReference type="RefSeq" id="WP_011869077.1">
    <property type="nucleotide sequence ID" value="NC_009135.1"/>
</dbReference>
<name>A4FZJ2_METM5</name>
<evidence type="ECO:0000256" key="1">
    <source>
        <dbReference type="SAM" id="Phobius"/>
    </source>
</evidence>